<name>A0A167MB31_CALVF</name>
<feature type="domain" description="Carbohydrate kinase FGGY C-terminal" evidence="12">
    <location>
        <begin position="282"/>
        <end position="472"/>
    </location>
</feature>
<dbReference type="InterPro" id="IPR018483">
    <property type="entry name" value="Carb_kinase_FGGY_CS"/>
</dbReference>
<dbReference type="InterPro" id="IPR018485">
    <property type="entry name" value="FGGY_C"/>
</dbReference>
<dbReference type="NCBIfam" id="TIGR01311">
    <property type="entry name" value="glycerol_kin"/>
    <property type="match status" value="1"/>
</dbReference>
<evidence type="ECO:0000256" key="2">
    <source>
        <dbReference type="ARBA" id="ARBA00009156"/>
    </source>
</evidence>
<dbReference type="GO" id="GO:0004370">
    <property type="term" value="F:glycerol kinase activity"/>
    <property type="evidence" value="ECO:0007669"/>
    <property type="project" value="UniProtKB-EC"/>
</dbReference>
<dbReference type="Pfam" id="PF00370">
    <property type="entry name" value="FGGY_N"/>
    <property type="match status" value="1"/>
</dbReference>
<dbReference type="Proteomes" id="UP000076738">
    <property type="component" value="Unassembled WGS sequence"/>
</dbReference>
<dbReference type="PANTHER" id="PTHR10196">
    <property type="entry name" value="SUGAR KINASE"/>
    <property type="match status" value="1"/>
</dbReference>
<dbReference type="AlphaFoldDB" id="A0A167MB31"/>
<proteinExistence type="inferred from homology"/>
<dbReference type="OrthoDB" id="5422795at2759"/>
<evidence type="ECO:0000256" key="6">
    <source>
        <dbReference type="ARBA" id="ARBA00022777"/>
    </source>
</evidence>
<dbReference type="Gene3D" id="3.30.420.40">
    <property type="match status" value="2"/>
</dbReference>
<keyword evidence="14" id="KW-1185">Reference proteome</keyword>
<keyword evidence="4 10" id="KW-0808">Transferase</keyword>
<evidence type="ECO:0000259" key="12">
    <source>
        <dbReference type="Pfam" id="PF02782"/>
    </source>
</evidence>
<dbReference type="InterPro" id="IPR000577">
    <property type="entry name" value="Carb_kinase_FGGY"/>
</dbReference>
<evidence type="ECO:0000256" key="9">
    <source>
        <dbReference type="ARBA" id="ARBA00043149"/>
    </source>
</evidence>
<keyword evidence="7" id="KW-0319">Glycerol metabolism</keyword>
<protein>
    <recommendedName>
        <fullName evidence="3">glycerol kinase</fullName>
        <ecNumber evidence="3">2.7.1.30</ecNumber>
    </recommendedName>
    <alternativeName>
        <fullName evidence="9">ATP:glycerol 3-phosphotransferase</fullName>
    </alternativeName>
</protein>
<evidence type="ECO:0000256" key="3">
    <source>
        <dbReference type="ARBA" id="ARBA00012099"/>
    </source>
</evidence>
<dbReference type="UniPathway" id="UPA00618">
    <property type="reaction ID" value="UER00672"/>
</dbReference>
<dbReference type="GO" id="GO:0019563">
    <property type="term" value="P:glycerol catabolic process"/>
    <property type="evidence" value="ECO:0007669"/>
    <property type="project" value="UniProtKB-UniPathway"/>
</dbReference>
<keyword evidence="5" id="KW-0547">Nucleotide-binding</keyword>
<evidence type="ECO:0000256" key="4">
    <source>
        <dbReference type="ARBA" id="ARBA00022679"/>
    </source>
</evidence>
<reference evidence="13 14" key="1">
    <citation type="journal article" date="2016" name="Mol. Biol. Evol.">
        <title>Comparative Genomics of Early-Diverging Mushroom-Forming Fungi Provides Insights into the Origins of Lignocellulose Decay Capabilities.</title>
        <authorList>
            <person name="Nagy L.G."/>
            <person name="Riley R."/>
            <person name="Tritt A."/>
            <person name="Adam C."/>
            <person name="Daum C."/>
            <person name="Floudas D."/>
            <person name="Sun H."/>
            <person name="Yadav J.S."/>
            <person name="Pangilinan J."/>
            <person name="Larsson K.H."/>
            <person name="Matsuura K."/>
            <person name="Barry K."/>
            <person name="Labutti K."/>
            <person name="Kuo R."/>
            <person name="Ohm R.A."/>
            <person name="Bhattacharya S.S."/>
            <person name="Shirouzu T."/>
            <person name="Yoshinaga Y."/>
            <person name="Martin F.M."/>
            <person name="Grigoriev I.V."/>
            <person name="Hibbett D.S."/>
        </authorList>
    </citation>
    <scope>NUCLEOTIDE SEQUENCE [LARGE SCALE GENOMIC DNA]</scope>
    <source>
        <strain evidence="13 14">TUFC12733</strain>
    </source>
</reference>
<dbReference type="PIRSF" id="PIRSF000538">
    <property type="entry name" value="GlpK"/>
    <property type="match status" value="1"/>
</dbReference>
<evidence type="ECO:0000256" key="5">
    <source>
        <dbReference type="ARBA" id="ARBA00022741"/>
    </source>
</evidence>
<evidence type="ECO:0000259" key="11">
    <source>
        <dbReference type="Pfam" id="PF00370"/>
    </source>
</evidence>
<evidence type="ECO:0000256" key="7">
    <source>
        <dbReference type="ARBA" id="ARBA00022798"/>
    </source>
</evidence>
<dbReference type="EMBL" id="KV417284">
    <property type="protein sequence ID" value="KZO96529.1"/>
    <property type="molecule type" value="Genomic_DNA"/>
</dbReference>
<dbReference type="EC" id="2.7.1.30" evidence="3"/>
<dbReference type="CDD" id="cd07792">
    <property type="entry name" value="ASKHA_NBD_FGGY_GK1-3-like"/>
    <property type="match status" value="1"/>
</dbReference>
<dbReference type="FunFam" id="3.30.420.40:FF:000086">
    <property type="entry name" value="Glycerol kinase"/>
    <property type="match status" value="1"/>
</dbReference>
<sequence length="536" mass="58698">MSEQQEFVGAIDCGTTSARFLVFNDVAEVIAEAQEEFPQYYPHPGWHEHEPDEIQEVVERCLEEAVRKLEAMGHAAKSIKAIGITNQRETTVAWDRETGKALCKAIVWDDSRTRGVVNTLERRLNEQGIKVHDGKHINSVDDLIALTGTPLSTYFSAVKLTWMIEHYEEVKNAHKEDRLLFGTVDSWLVYNLTGGVKSGIHIIDVTNASRTLLFDIRKLQWSAPLLEFFGFHRSILPKIVSSSEVYAEMVDGPLKGVPIAGIVGDQQAALVGNKCLEPGQAKNTYGTGAFLLWNTGEEVVKSDHGLITTVAYQPGPNSNPIYALEGSISTCGSSIKWLRDSMKLIAKASDMDKLSSSVKDTGGVYFVPAFSGLLAPYWDSSAAGLLIGLSAYTTPEHIARATLEAIAYQTKAVLEAMAQDHGADLDHLAVDGGVTNSNMAMQIQADIGGFEVIRPLMRESTALGSALLAGSAIGLFGWDVTRPETLKRVNTQGNQSFKPKISAEERAKMWAGWNRAVERSKGWEADDDSRRGRDSV</sequence>
<evidence type="ECO:0000256" key="1">
    <source>
        <dbReference type="ARBA" id="ARBA00005190"/>
    </source>
</evidence>
<dbReference type="STRING" id="1330018.A0A167MB31"/>
<keyword evidence="6 10" id="KW-0418">Kinase</keyword>
<evidence type="ECO:0000256" key="8">
    <source>
        <dbReference type="ARBA" id="ARBA00022840"/>
    </source>
</evidence>
<comment type="pathway">
    <text evidence="1">Polyol metabolism; glycerol degradation via glycerol kinase pathway; sn-glycerol 3-phosphate from glycerol: step 1/1.</text>
</comment>
<evidence type="ECO:0000313" key="13">
    <source>
        <dbReference type="EMBL" id="KZO96529.1"/>
    </source>
</evidence>
<dbReference type="InterPro" id="IPR042018">
    <property type="entry name" value="GK1-3_metazoan-type"/>
</dbReference>
<dbReference type="GO" id="GO:0005739">
    <property type="term" value="C:mitochondrion"/>
    <property type="evidence" value="ECO:0007669"/>
    <property type="project" value="TreeGrafter"/>
</dbReference>
<dbReference type="InterPro" id="IPR043129">
    <property type="entry name" value="ATPase_NBD"/>
</dbReference>
<dbReference type="FunFam" id="3.30.420.40:FF:000108">
    <property type="entry name" value="Glycerol kinase, glycosomal"/>
    <property type="match status" value="1"/>
</dbReference>
<dbReference type="GO" id="GO:0006641">
    <property type="term" value="P:triglyceride metabolic process"/>
    <property type="evidence" value="ECO:0007669"/>
    <property type="project" value="TreeGrafter"/>
</dbReference>
<evidence type="ECO:0000313" key="14">
    <source>
        <dbReference type="Proteomes" id="UP000076738"/>
    </source>
</evidence>
<dbReference type="GO" id="GO:0005524">
    <property type="term" value="F:ATP binding"/>
    <property type="evidence" value="ECO:0007669"/>
    <property type="project" value="UniProtKB-KW"/>
</dbReference>
<comment type="similarity">
    <text evidence="2 10">Belongs to the FGGY kinase family.</text>
</comment>
<dbReference type="PROSITE" id="PS00445">
    <property type="entry name" value="FGGY_KINASES_2"/>
    <property type="match status" value="1"/>
</dbReference>
<dbReference type="NCBIfam" id="NF000756">
    <property type="entry name" value="PRK00047.1"/>
    <property type="match status" value="1"/>
</dbReference>
<dbReference type="PANTHER" id="PTHR10196:SF69">
    <property type="entry name" value="GLYCEROL KINASE"/>
    <property type="match status" value="1"/>
</dbReference>
<accession>A0A167MB31</accession>
<dbReference type="SUPFAM" id="SSF53067">
    <property type="entry name" value="Actin-like ATPase domain"/>
    <property type="match status" value="2"/>
</dbReference>
<dbReference type="InterPro" id="IPR005999">
    <property type="entry name" value="Glycerol_kin"/>
</dbReference>
<feature type="domain" description="Carbohydrate kinase FGGY N-terminal" evidence="11">
    <location>
        <begin position="9"/>
        <end position="272"/>
    </location>
</feature>
<gene>
    <name evidence="13" type="ORF">CALVIDRAFT_120996</name>
</gene>
<dbReference type="PROSITE" id="PS00933">
    <property type="entry name" value="FGGY_KINASES_1"/>
    <property type="match status" value="1"/>
</dbReference>
<keyword evidence="8" id="KW-0067">ATP-binding</keyword>
<dbReference type="GO" id="GO:0046167">
    <property type="term" value="P:glycerol-3-phosphate biosynthetic process"/>
    <property type="evidence" value="ECO:0007669"/>
    <property type="project" value="TreeGrafter"/>
</dbReference>
<dbReference type="InterPro" id="IPR018484">
    <property type="entry name" value="FGGY_N"/>
</dbReference>
<organism evidence="13 14">
    <name type="scientific">Calocera viscosa (strain TUFC12733)</name>
    <dbReference type="NCBI Taxonomy" id="1330018"/>
    <lineage>
        <taxon>Eukaryota</taxon>
        <taxon>Fungi</taxon>
        <taxon>Dikarya</taxon>
        <taxon>Basidiomycota</taxon>
        <taxon>Agaricomycotina</taxon>
        <taxon>Dacrymycetes</taxon>
        <taxon>Dacrymycetales</taxon>
        <taxon>Dacrymycetaceae</taxon>
        <taxon>Calocera</taxon>
    </lineage>
</organism>
<dbReference type="Pfam" id="PF02782">
    <property type="entry name" value="FGGY_C"/>
    <property type="match status" value="1"/>
</dbReference>
<evidence type="ECO:0000256" key="10">
    <source>
        <dbReference type="RuleBase" id="RU003733"/>
    </source>
</evidence>